<name>A0A0K0CTN2_ANGCA</name>
<feature type="region of interest" description="Disordered" evidence="1">
    <location>
        <begin position="1"/>
        <end position="25"/>
    </location>
</feature>
<evidence type="ECO:0000256" key="1">
    <source>
        <dbReference type="SAM" id="MobiDB-lite"/>
    </source>
</evidence>
<evidence type="ECO:0000313" key="2">
    <source>
        <dbReference type="Proteomes" id="UP000035642"/>
    </source>
</evidence>
<dbReference type="WBParaSite" id="ACAC_0000046901-mRNA-1">
    <property type="protein sequence ID" value="ACAC_0000046901-mRNA-1"/>
    <property type="gene ID" value="ACAC_0000046901"/>
</dbReference>
<dbReference type="AlphaFoldDB" id="A0A0K0CTN2"/>
<accession>A0A0K0CTN2</accession>
<organism evidence="2 3">
    <name type="scientific">Angiostrongylus cantonensis</name>
    <name type="common">Rat lungworm</name>
    <dbReference type="NCBI Taxonomy" id="6313"/>
    <lineage>
        <taxon>Eukaryota</taxon>
        <taxon>Metazoa</taxon>
        <taxon>Ecdysozoa</taxon>
        <taxon>Nematoda</taxon>
        <taxon>Chromadorea</taxon>
        <taxon>Rhabditida</taxon>
        <taxon>Rhabditina</taxon>
        <taxon>Rhabditomorpha</taxon>
        <taxon>Strongyloidea</taxon>
        <taxon>Metastrongylidae</taxon>
        <taxon>Angiostrongylus</taxon>
    </lineage>
</organism>
<keyword evidence="2" id="KW-1185">Reference proteome</keyword>
<reference evidence="3" key="2">
    <citation type="submission" date="2017-02" db="UniProtKB">
        <authorList>
            <consortium name="WormBaseParasite"/>
        </authorList>
    </citation>
    <scope>IDENTIFICATION</scope>
</reference>
<evidence type="ECO:0000313" key="3">
    <source>
        <dbReference type="WBParaSite" id="ACAC_0000046901-mRNA-1"/>
    </source>
</evidence>
<sequence>MQRSRHADGAQLVRQDPQTHPRRTFATYDHCIAPLI</sequence>
<dbReference type="Proteomes" id="UP000035642">
    <property type="component" value="Unassembled WGS sequence"/>
</dbReference>
<proteinExistence type="predicted"/>
<reference evidence="2" key="1">
    <citation type="submission" date="2012-09" db="EMBL/GenBank/DDBJ databases">
        <authorList>
            <person name="Martin A.A."/>
        </authorList>
    </citation>
    <scope>NUCLEOTIDE SEQUENCE</scope>
</reference>
<protein>
    <submittedName>
        <fullName evidence="3">Transposase</fullName>
    </submittedName>
</protein>